<protein>
    <recommendedName>
        <fullName evidence="4">Rad50/SbcC-type AAA domain-containing protein</fullName>
    </recommendedName>
</protein>
<accession>A0A9X6QXY1</accession>
<proteinExistence type="predicted"/>
<dbReference type="AlphaFoldDB" id="A0A9X6QXY1"/>
<evidence type="ECO:0008006" key="4">
    <source>
        <dbReference type="Google" id="ProtNLM"/>
    </source>
</evidence>
<dbReference type="RefSeq" id="WP_086404304.1">
    <property type="nucleotide sequence ID" value="NZ_MOOS01000141.1"/>
</dbReference>
<feature type="coiled-coil region" evidence="1">
    <location>
        <begin position="244"/>
        <end position="278"/>
    </location>
</feature>
<reference evidence="2 3" key="1">
    <citation type="submission" date="2016-10" db="EMBL/GenBank/DDBJ databases">
        <title>Comparative genomics of Bacillus thuringiensis reveals a path to pathogens against multiple invertebrate hosts.</title>
        <authorList>
            <person name="Zheng J."/>
            <person name="Gao Q."/>
            <person name="Liu H."/>
            <person name="Peng D."/>
            <person name="Ruan L."/>
            <person name="Sun M."/>
        </authorList>
    </citation>
    <scope>NUCLEOTIDE SEQUENCE [LARGE SCALE GENOMIC DNA]</scope>
    <source>
        <strain evidence="2">BGSC 4CF1</strain>
    </source>
</reference>
<name>A0A9X6QXY1_BACTJ</name>
<gene>
    <name evidence="2" type="ORF">BK750_17910</name>
</gene>
<dbReference type="EMBL" id="MOOS01000141">
    <property type="protein sequence ID" value="OUB64383.1"/>
    <property type="molecule type" value="Genomic_DNA"/>
</dbReference>
<dbReference type="Proteomes" id="UP000194853">
    <property type="component" value="Unassembled WGS sequence"/>
</dbReference>
<organism evidence="2 3">
    <name type="scientific">Bacillus thuringiensis subsp. jegathesan</name>
    <dbReference type="NCBI Taxonomy" id="56955"/>
    <lineage>
        <taxon>Bacteria</taxon>
        <taxon>Bacillati</taxon>
        <taxon>Bacillota</taxon>
        <taxon>Bacilli</taxon>
        <taxon>Bacillales</taxon>
        <taxon>Bacillaceae</taxon>
        <taxon>Bacillus</taxon>
        <taxon>Bacillus cereus group</taxon>
    </lineage>
</organism>
<evidence type="ECO:0000313" key="3">
    <source>
        <dbReference type="Proteomes" id="UP000194853"/>
    </source>
</evidence>
<evidence type="ECO:0000313" key="2">
    <source>
        <dbReference type="EMBL" id="OUB64383.1"/>
    </source>
</evidence>
<comment type="caution">
    <text evidence="2">The sequence shown here is derived from an EMBL/GenBank/DDBJ whole genome shotgun (WGS) entry which is preliminary data.</text>
</comment>
<evidence type="ECO:0000256" key="1">
    <source>
        <dbReference type="SAM" id="Coils"/>
    </source>
</evidence>
<keyword evidence="1" id="KW-0175">Coiled coil</keyword>
<sequence>MIIDSIIIYDYINQRIKKISFKPQANIFASESNTVGKSSLIKSIYHCLGYSIKIWPSNWNINNMVFQLKVKNNDREHLITRHKNLFYIDDKQESLTEKEYSIWLQDFLNIFIKIKDKKIKLLSDVYASEILLPFYVDQDKSWNGFVYSKSSDSFSRYNNTVKNVFDFYFEIANKKLIDLEIEKSSIEVKLNNTHKKIEALNLLESEHSTLPKPENVINVIFNSKKDELQINNYLKMISSLNKFVADIDNNIIELETKINQVSREITELNKLKKSYNNKFNEIKYACIHCNSKLTHEQSLTRLKIRNNQYEIVEQINKNKRLKEEYDYNKKEQTAEKNALLDKILETEKILQNSNEYFNLDSYITDRVNQEITNNYITVEQNLFNEKDNSLDSIKKINKKISSEKKLGNQKKAGIKKKYEELINEYELYFQSVKLDDIKFYSFKEITGSGMDANKKMLALYTLYTNLIDEYSNIRVPFAMDSFIKNETSTELKEQMFGFLSKYYLSIKGQTFFSIINENIKYLDETNKYNFINLERPILEEINENNKFLVKEFEVIDI</sequence>